<evidence type="ECO:0000313" key="1">
    <source>
        <dbReference type="EnsemblPlants" id="MELO3C030911.2.1"/>
    </source>
</evidence>
<proteinExistence type="predicted"/>
<organism evidence="1">
    <name type="scientific">Cucumis melo</name>
    <name type="common">Muskmelon</name>
    <dbReference type="NCBI Taxonomy" id="3656"/>
    <lineage>
        <taxon>Eukaryota</taxon>
        <taxon>Viridiplantae</taxon>
        <taxon>Streptophyta</taxon>
        <taxon>Embryophyta</taxon>
        <taxon>Tracheophyta</taxon>
        <taxon>Spermatophyta</taxon>
        <taxon>Magnoliopsida</taxon>
        <taxon>eudicotyledons</taxon>
        <taxon>Gunneridae</taxon>
        <taxon>Pentapetalae</taxon>
        <taxon>rosids</taxon>
        <taxon>fabids</taxon>
        <taxon>Cucurbitales</taxon>
        <taxon>Cucurbitaceae</taxon>
        <taxon>Benincaseae</taxon>
        <taxon>Cucumis</taxon>
    </lineage>
</organism>
<reference evidence="1" key="1">
    <citation type="submission" date="2023-03" db="UniProtKB">
        <authorList>
            <consortium name="EnsemblPlants"/>
        </authorList>
    </citation>
    <scope>IDENTIFICATION</scope>
</reference>
<name>A0A9I9EA19_CUCME</name>
<accession>A0A9I9EA19</accession>
<dbReference type="AlphaFoldDB" id="A0A9I9EA19"/>
<protein>
    <submittedName>
        <fullName evidence="1">Uncharacterized protein</fullName>
    </submittedName>
</protein>
<dbReference type="Gramene" id="MELO3C030911.2.1">
    <property type="protein sequence ID" value="MELO3C030911.2.1"/>
    <property type="gene ID" value="MELO3C030911.2"/>
</dbReference>
<sequence length="159" mass="18531">MFSCDFMEISIDYMTEILSLRLYGTMCTQVEIELPVPDTLPTSAESFRSNSNTWLELYFESIHVEMYCKSQQGSLEETMSVGFTSSFELRQQMIQNVEQFSGYQGGDPHKHKELEQVIEKFMKKFFMPHENAKRRKDITISSKMIQRTCKTYGVGSNAW</sequence>
<dbReference type="EnsemblPlants" id="MELO3C030911.2.1">
    <property type="protein sequence ID" value="MELO3C030911.2.1"/>
    <property type="gene ID" value="MELO3C030911.2"/>
</dbReference>